<accession>A0A0V1FRD3</accession>
<evidence type="ECO:0000313" key="3">
    <source>
        <dbReference type="EMBL" id="KRY88573.1"/>
    </source>
</evidence>
<organism evidence="3 7">
    <name type="scientific">Trichinella pseudospiralis</name>
    <name type="common">Parasitic roundworm</name>
    <dbReference type="NCBI Taxonomy" id="6337"/>
    <lineage>
        <taxon>Eukaryota</taxon>
        <taxon>Metazoa</taxon>
        <taxon>Ecdysozoa</taxon>
        <taxon>Nematoda</taxon>
        <taxon>Enoplea</taxon>
        <taxon>Dorylaimia</taxon>
        <taxon>Trichinellida</taxon>
        <taxon>Trichinellidae</taxon>
        <taxon>Trichinella</taxon>
    </lineage>
</organism>
<keyword evidence="7" id="KW-1185">Reference proteome</keyword>
<dbReference type="Proteomes" id="UP000054995">
    <property type="component" value="Unassembled WGS sequence"/>
</dbReference>
<protein>
    <submittedName>
        <fullName evidence="3">Uncharacterized protein</fullName>
    </submittedName>
</protein>
<dbReference type="AlphaFoldDB" id="A0A0V1FRD3"/>
<dbReference type="Proteomes" id="UP000054826">
    <property type="component" value="Unassembled WGS sequence"/>
</dbReference>
<dbReference type="EMBL" id="JYDT01000040">
    <property type="protein sequence ID" value="KRY88573.1"/>
    <property type="molecule type" value="Genomic_DNA"/>
</dbReference>
<evidence type="ECO:0000313" key="4">
    <source>
        <dbReference type="EMBL" id="KRZ40801.1"/>
    </source>
</evidence>
<evidence type="ECO:0000313" key="5">
    <source>
        <dbReference type="Proteomes" id="UP000054632"/>
    </source>
</evidence>
<evidence type="ECO:0000256" key="1">
    <source>
        <dbReference type="SAM" id="Phobius"/>
    </source>
</evidence>
<feature type="transmembrane region" description="Helical" evidence="1">
    <location>
        <begin position="69"/>
        <end position="88"/>
    </location>
</feature>
<keyword evidence="1" id="KW-1133">Transmembrane helix</keyword>
<dbReference type="EMBL" id="JYDV01000024">
    <property type="protein sequence ID" value="KRZ40801.1"/>
    <property type="molecule type" value="Genomic_DNA"/>
</dbReference>
<name>A0A0V1FRD3_TRIPS</name>
<evidence type="ECO:0000313" key="6">
    <source>
        <dbReference type="Proteomes" id="UP000054826"/>
    </source>
</evidence>
<reference evidence="5 6" key="1">
    <citation type="submission" date="2015-01" db="EMBL/GenBank/DDBJ databases">
        <title>Evolution of Trichinella species and genotypes.</title>
        <authorList>
            <person name="Korhonen P.K."/>
            <person name="Edoardo P."/>
            <person name="Giuseppe L.R."/>
            <person name="Gasser R.B."/>
        </authorList>
    </citation>
    <scope>NUCLEOTIDE SEQUENCE [LARGE SCALE GENOMIC DNA]</scope>
    <source>
        <strain evidence="2">ISS13</strain>
        <strain evidence="4">ISS176</strain>
        <strain evidence="3">ISS470</strain>
    </source>
</reference>
<evidence type="ECO:0000313" key="2">
    <source>
        <dbReference type="EMBL" id="KRY75313.1"/>
    </source>
</evidence>
<dbReference type="Proteomes" id="UP000054632">
    <property type="component" value="Unassembled WGS sequence"/>
</dbReference>
<sequence length="90" mass="10542">MKYENTTKMGVYILYMVMQVQRSIAGYIWLHGYWQKDSIHSHICRVLNAENGKNFKYFKKTNRCQSSRNSAATNIAIASIFLMTMIQLKL</sequence>
<proteinExistence type="predicted"/>
<gene>
    <name evidence="2" type="ORF">T4A_4007</name>
    <name evidence="4" type="ORF">T4C_6306</name>
    <name evidence="3" type="ORF">T4D_14742</name>
</gene>
<evidence type="ECO:0000313" key="7">
    <source>
        <dbReference type="Proteomes" id="UP000054995"/>
    </source>
</evidence>
<keyword evidence="1" id="KW-0812">Transmembrane</keyword>
<keyword evidence="1" id="KW-0472">Membrane</keyword>
<comment type="caution">
    <text evidence="3">The sequence shown here is derived from an EMBL/GenBank/DDBJ whole genome shotgun (WGS) entry which is preliminary data.</text>
</comment>
<dbReference type="EMBL" id="JYDR01000019">
    <property type="protein sequence ID" value="KRY75313.1"/>
    <property type="molecule type" value="Genomic_DNA"/>
</dbReference>